<feature type="compositionally biased region" description="Polar residues" evidence="17">
    <location>
        <begin position="828"/>
        <end position="856"/>
    </location>
</feature>
<dbReference type="SUPFAM" id="SSF56601">
    <property type="entry name" value="beta-lactamase/transpeptidase-like"/>
    <property type="match status" value="1"/>
</dbReference>
<evidence type="ECO:0000313" key="22">
    <source>
        <dbReference type="Proteomes" id="UP000034794"/>
    </source>
</evidence>
<evidence type="ECO:0000256" key="14">
    <source>
        <dbReference type="ARBA" id="ARBA00023316"/>
    </source>
</evidence>
<dbReference type="GO" id="GO:0008658">
    <property type="term" value="F:penicillin binding"/>
    <property type="evidence" value="ECO:0007669"/>
    <property type="project" value="InterPro"/>
</dbReference>
<evidence type="ECO:0000259" key="19">
    <source>
        <dbReference type="Pfam" id="PF00905"/>
    </source>
</evidence>
<evidence type="ECO:0000256" key="16">
    <source>
        <dbReference type="ARBA" id="ARBA00049902"/>
    </source>
</evidence>
<keyword evidence="18" id="KW-0812">Transmembrane</keyword>
<reference evidence="21 22" key="1">
    <citation type="journal article" date="2015" name="Nature">
        <title>rRNA introns, odd ribosomes, and small enigmatic genomes across a large radiation of phyla.</title>
        <authorList>
            <person name="Brown C.T."/>
            <person name="Hug L.A."/>
            <person name="Thomas B.C."/>
            <person name="Sharon I."/>
            <person name="Castelle C.J."/>
            <person name="Singh A."/>
            <person name="Wilkins M.J."/>
            <person name="Williams K.H."/>
            <person name="Banfield J.F."/>
        </authorList>
    </citation>
    <scope>NUCLEOTIDE SEQUENCE [LARGE SCALE GENOMIC DNA]</scope>
</reference>
<comment type="caution">
    <text evidence="21">The sequence shown here is derived from an EMBL/GenBank/DDBJ whole genome shotgun (WGS) entry which is preliminary data.</text>
</comment>
<feature type="transmembrane region" description="Helical" evidence="18">
    <location>
        <begin position="21"/>
        <end position="41"/>
    </location>
</feature>
<dbReference type="GO" id="GO:0008360">
    <property type="term" value="P:regulation of cell shape"/>
    <property type="evidence" value="ECO:0007669"/>
    <property type="project" value="UniProtKB-KW"/>
</dbReference>
<dbReference type="FunFam" id="1.10.3810.10:FF:000001">
    <property type="entry name" value="Penicillin-binding protein 1A"/>
    <property type="match status" value="1"/>
</dbReference>
<evidence type="ECO:0000256" key="9">
    <source>
        <dbReference type="ARBA" id="ARBA00022801"/>
    </source>
</evidence>
<keyword evidence="8" id="KW-0808">Transferase</keyword>
<gene>
    <name evidence="21" type="ORF">UX47_C0003G0032</name>
</gene>
<evidence type="ECO:0000256" key="8">
    <source>
        <dbReference type="ARBA" id="ARBA00022679"/>
    </source>
</evidence>
<keyword evidence="5" id="KW-0121">Carboxypeptidase</keyword>
<dbReference type="PANTHER" id="PTHR32282">
    <property type="entry name" value="BINDING PROTEIN TRANSPEPTIDASE, PUTATIVE-RELATED"/>
    <property type="match status" value="1"/>
</dbReference>
<dbReference type="GO" id="GO:0030288">
    <property type="term" value="C:outer membrane-bounded periplasmic space"/>
    <property type="evidence" value="ECO:0007669"/>
    <property type="project" value="TreeGrafter"/>
</dbReference>
<evidence type="ECO:0000256" key="15">
    <source>
        <dbReference type="ARBA" id="ARBA00034000"/>
    </source>
</evidence>
<accession>A0A0G1PL20</accession>
<dbReference type="EMBL" id="LCMI01000003">
    <property type="protein sequence ID" value="KKU33509.1"/>
    <property type="molecule type" value="Genomic_DNA"/>
</dbReference>
<comment type="catalytic activity">
    <reaction evidence="15">
        <text>Preferential cleavage: (Ac)2-L-Lys-D-Ala-|-D-Ala. Also transpeptidation of peptidyl-alanyl moieties that are N-acyl substituents of D-alanine.</text>
        <dbReference type="EC" id="3.4.16.4"/>
    </reaction>
</comment>
<dbReference type="PATRIC" id="fig|1618381.3.peg.350"/>
<proteinExistence type="inferred from homology"/>
<dbReference type="InterPro" id="IPR001460">
    <property type="entry name" value="PCN-bd_Tpept"/>
</dbReference>
<evidence type="ECO:0000256" key="13">
    <source>
        <dbReference type="ARBA" id="ARBA00023268"/>
    </source>
</evidence>
<keyword evidence="14" id="KW-0961">Cell wall biogenesis/degradation</keyword>
<evidence type="ECO:0000256" key="4">
    <source>
        <dbReference type="ARBA" id="ARBA00022475"/>
    </source>
</evidence>
<dbReference type="InterPro" id="IPR023346">
    <property type="entry name" value="Lysozyme-like_dom_sf"/>
</dbReference>
<feature type="region of interest" description="Disordered" evidence="17">
    <location>
        <begin position="818"/>
        <end position="856"/>
    </location>
</feature>
<dbReference type="InterPro" id="IPR050396">
    <property type="entry name" value="Glycosyltr_51/Transpeptidase"/>
</dbReference>
<dbReference type="Pfam" id="PF00905">
    <property type="entry name" value="Transpeptidase"/>
    <property type="match status" value="1"/>
</dbReference>
<protein>
    <submittedName>
        <fullName evidence="21">Uncharacterized protein</fullName>
    </submittedName>
</protein>
<dbReference type="GO" id="GO:0009002">
    <property type="term" value="F:serine-type D-Ala-D-Ala carboxypeptidase activity"/>
    <property type="evidence" value="ECO:0007669"/>
    <property type="project" value="UniProtKB-EC"/>
</dbReference>
<keyword evidence="12 18" id="KW-0472">Membrane</keyword>
<keyword evidence="6" id="KW-0645">Protease</keyword>
<evidence type="ECO:0000256" key="1">
    <source>
        <dbReference type="ARBA" id="ARBA00004236"/>
    </source>
</evidence>
<evidence type="ECO:0000256" key="2">
    <source>
        <dbReference type="ARBA" id="ARBA00007090"/>
    </source>
</evidence>
<evidence type="ECO:0000256" key="11">
    <source>
        <dbReference type="ARBA" id="ARBA00022984"/>
    </source>
</evidence>
<dbReference type="GO" id="GO:0071555">
    <property type="term" value="P:cell wall organization"/>
    <property type="evidence" value="ECO:0007669"/>
    <property type="project" value="UniProtKB-KW"/>
</dbReference>
<evidence type="ECO:0000256" key="10">
    <source>
        <dbReference type="ARBA" id="ARBA00022960"/>
    </source>
</evidence>
<evidence type="ECO:0000256" key="5">
    <source>
        <dbReference type="ARBA" id="ARBA00022645"/>
    </source>
</evidence>
<name>A0A0G1PL20_9BACT</name>
<evidence type="ECO:0000256" key="17">
    <source>
        <dbReference type="SAM" id="MobiDB-lite"/>
    </source>
</evidence>
<dbReference type="GO" id="GO:0005886">
    <property type="term" value="C:plasma membrane"/>
    <property type="evidence" value="ECO:0007669"/>
    <property type="project" value="UniProtKB-SubCell"/>
</dbReference>
<comment type="subcellular location">
    <subcellularLocation>
        <location evidence="1">Cell membrane</location>
    </subcellularLocation>
</comment>
<keyword evidence="10" id="KW-0133">Cell shape</keyword>
<sequence>MYRRQRNKIAGGLLSKINWGKIVFFGLLGVTLMVLLVFMWFGRDLPDPSKVQRKSGFSSEILDRTGRVILYDVYTDQDRKFTPLSQVPDYLKKATISIEDKEFYKHQGFDPMAMLRIAKNLVINRRLIGGSTLTQQLVKMLLLTNERSISRKVREFMLALRIEKTFSKDEILQMYLNEAPYGGNAVGVAAASQIYFGKEPKDLSLTESVLLAGLPQAPSRYSPYSASNKKAYLPRAKEVARRMREDGIITKEMETQVDAGLETIQFRGIGSNSIKAPHFVMYVKQLLEDKYGTSILDTGGLKVTTSLNWDIQQKAETIVKEEVDKVSGSLNIKNGSSVVLDTNNGEILSMVGSKNFFDTSIDGEVNVTTRLRQPGSSIKPLVYATAFMKNFGPASVLADVVTEFPGKDEQTPYAPKNYDGKEHGLLHLRDALASSINVPAVKLLALLGVEDVLQQGYKMGLTSLEPTKETMARVGLSMALGGAEVRLLDLSSAYSAFSNGGFRVEPVAILKVEDGNGRVIFEHKQVKLERVVDEKVSFLINSVLSDNNARLLTFGPNSYLNFGARAVAVKTGTTNDLRDNWTVGWTKDFIVGVWVGNNDNEKMRNVASGVSGAAPIWRRETLDMLAIKPDRPFSPPGGVTQVEVDKISGYPAHDGYGSYKEWFVDGNVPTGPDPIHTKVKLCKNDPTRLADPVSVSQGNYDEKEFVVIKESDPLTNKSLWQKAINDWIVKQNNPIYAVPTETCGASSSMDIQITTPANSSRSDGDEITIRFSVVADKPIVEAKIFLDGNLETTITDGVYIKKIKVSTGQHSLRIAARNNEGKEESKTSEFAVNTDYLSPTPTPQVSGVATGSGSTN</sequence>
<dbReference type="GO" id="GO:0006508">
    <property type="term" value="P:proteolysis"/>
    <property type="evidence" value="ECO:0007669"/>
    <property type="project" value="UniProtKB-KW"/>
</dbReference>
<dbReference type="PANTHER" id="PTHR32282:SF11">
    <property type="entry name" value="PENICILLIN-BINDING PROTEIN 1B"/>
    <property type="match status" value="1"/>
</dbReference>
<keyword evidence="4" id="KW-1003">Cell membrane</keyword>
<evidence type="ECO:0000256" key="6">
    <source>
        <dbReference type="ARBA" id="ARBA00022670"/>
    </source>
</evidence>
<comment type="similarity">
    <text evidence="2">In the C-terminal section; belongs to the transpeptidase family.</text>
</comment>
<dbReference type="InterPro" id="IPR036950">
    <property type="entry name" value="PBP_transglycosylase"/>
</dbReference>
<dbReference type="Pfam" id="PF00912">
    <property type="entry name" value="Transgly"/>
    <property type="match status" value="1"/>
</dbReference>
<dbReference type="GO" id="GO:0008955">
    <property type="term" value="F:peptidoglycan glycosyltransferase activity"/>
    <property type="evidence" value="ECO:0007669"/>
    <property type="project" value="UniProtKB-EC"/>
</dbReference>
<feature type="domain" description="Glycosyl transferase family 51" evidence="20">
    <location>
        <begin position="75"/>
        <end position="243"/>
    </location>
</feature>
<evidence type="ECO:0000259" key="20">
    <source>
        <dbReference type="Pfam" id="PF00912"/>
    </source>
</evidence>
<comment type="similarity">
    <text evidence="3">In the N-terminal section; belongs to the glycosyltransferase 51 family.</text>
</comment>
<evidence type="ECO:0000256" key="7">
    <source>
        <dbReference type="ARBA" id="ARBA00022676"/>
    </source>
</evidence>
<keyword evidence="7" id="KW-0328">Glycosyltransferase</keyword>
<keyword evidence="11" id="KW-0573">Peptidoglycan synthesis</keyword>
<evidence type="ECO:0000256" key="3">
    <source>
        <dbReference type="ARBA" id="ARBA00007739"/>
    </source>
</evidence>
<feature type="domain" description="Penicillin-binding protein transpeptidase" evidence="19">
    <location>
        <begin position="335"/>
        <end position="602"/>
    </location>
</feature>
<evidence type="ECO:0000256" key="12">
    <source>
        <dbReference type="ARBA" id="ARBA00023136"/>
    </source>
</evidence>
<dbReference type="AlphaFoldDB" id="A0A0G1PL20"/>
<keyword evidence="18" id="KW-1133">Transmembrane helix</keyword>
<dbReference type="Gene3D" id="3.40.710.10">
    <property type="entry name" value="DD-peptidase/beta-lactamase superfamily"/>
    <property type="match status" value="1"/>
</dbReference>
<organism evidence="21 22">
    <name type="scientific">Candidatus Collierbacteria bacterium GW2011_GWA2_46_26</name>
    <dbReference type="NCBI Taxonomy" id="1618381"/>
    <lineage>
        <taxon>Bacteria</taxon>
        <taxon>Candidatus Collieribacteriota</taxon>
    </lineage>
</organism>
<dbReference type="SUPFAM" id="SSF53955">
    <property type="entry name" value="Lysozyme-like"/>
    <property type="match status" value="1"/>
</dbReference>
<dbReference type="InterPro" id="IPR001264">
    <property type="entry name" value="Glyco_trans_51"/>
</dbReference>
<keyword evidence="13" id="KW-0511">Multifunctional enzyme</keyword>
<keyword evidence="9" id="KW-0378">Hydrolase</keyword>
<evidence type="ECO:0000313" key="21">
    <source>
        <dbReference type="EMBL" id="KKU33509.1"/>
    </source>
</evidence>
<dbReference type="InterPro" id="IPR012338">
    <property type="entry name" value="Beta-lactam/transpept-like"/>
</dbReference>
<dbReference type="Proteomes" id="UP000034794">
    <property type="component" value="Unassembled WGS sequence"/>
</dbReference>
<comment type="catalytic activity">
    <reaction evidence="16">
        <text>[GlcNAc-(1-&gt;4)-Mur2Ac(oyl-L-Ala-gamma-D-Glu-L-Lys-D-Ala-D-Ala)](n)-di-trans,octa-cis-undecaprenyl diphosphate + beta-D-GlcNAc-(1-&gt;4)-Mur2Ac(oyl-L-Ala-gamma-D-Glu-L-Lys-D-Ala-D-Ala)-di-trans,octa-cis-undecaprenyl diphosphate = [GlcNAc-(1-&gt;4)-Mur2Ac(oyl-L-Ala-gamma-D-Glu-L-Lys-D-Ala-D-Ala)](n+1)-di-trans,octa-cis-undecaprenyl diphosphate + di-trans,octa-cis-undecaprenyl diphosphate + H(+)</text>
        <dbReference type="Rhea" id="RHEA:23708"/>
        <dbReference type="Rhea" id="RHEA-COMP:9602"/>
        <dbReference type="Rhea" id="RHEA-COMP:9603"/>
        <dbReference type="ChEBI" id="CHEBI:15378"/>
        <dbReference type="ChEBI" id="CHEBI:58405"/>
        <dbReference type="ChEBI" id="CHEBI:60033"/>
        <dbReference type="ChEBI" id="CHEBI:78435"/>
        <dbReference type="EC" id="2.4.99.28"/>
    </reaction>
</comment>
<dbReference type="GO" id="GO:0009252">
    <property type="term" value="P:peptidoglycan biosynthetic process"/>
    <property type="evidence" value="ECO:0007669"/>
    <property type="project" value="UniProtKB-KW"/>
</dbReference>
<dbReference type="Gene3D" id="1.10.3810.10">
    <property type="entry name" value="Biosynthetic peptidoglycan transglycosylase-like"/>
    <property type="match status" value="1"/>
</dbReference>
<evidence type="ECO:0000256" key="18">
    <source>
        <dbReference type="SAM" id="Phobius"/>
    </source>
</evidence>